<sequence length="351" mass="39948">MIVLTPDAFMRLVHSADRAAQAHPELKSLKMRQRREFLCQALFGLSFEQARQRAKRAPLPVKWHTQESPAHRISQHYRHSLMKGISKACEAAGLSAVPRSNWHIEFIGETLGALVLELEPWLFAHHALAKHLDEPEHFTTYPVQTSDEGELFQIQFAHAFDRRAFFPCSSTLGFAVGATLRQTHGFDRDTAQILRLALSKPFRYTELNAFQRQPQTYDSGYIKHYLLWLGYCAVAMFQPGTYEFYLNAVAEELAIDSAPVDDTEDWPEMGLYGIATRLGWDLEKRIDWAVTTANEQIGLDCDWDTLSGVYLEAVHSVMAEHNLTPLQAVEKMLGAEAYQKDLLDKAQQALR</sequence>
<organism evidence="1 2">
    <name type="scientific">Ferrimonas marina</name>
    <dbReference type="NCBI Taxonomy" id="299255"/>
    <lineage>
        <taxon>Bacteria</taxon>
        <taxon>Pseudomonadati</taxon>
        <taxon>Pseudomonadota</taxon>
        <taxon>Gammaproteobacteria</taxon>
        <taxon>Alteromonadales</taxon>
        <taxon>Ferrimonadaceae</taxon>
        <taxon>Ferrimonas</taxon>
    </lineage>
</organism>
<reference evidence="1 2" key="1">
    <citation type="submission" date="2016-11" db="EMBL/GenBank/DDBJ databases">
        <authorList>
            <person name="Jaros S."/>
            <person name="Januszkiewicz K."/>
            <person name="Wedrychowicz H."/>
        </authorList>
    </citation>
    <scope>NUCLEOTIDE SEQUENCE [LARGE SCALE GENOMIC DNA]</scope>
    <source>
        <strain evidence="1 2">DSM 16917</strain>
    </source>
</reference>
<dbReference type="AlphaFoldDB" id="A0A1M5TTL4"/>
<gene>
    <name evidence="1" type="ORF">SAMN02745129_2271</name>
</gene>
<proteinExistence type="predicted"/>
<dbReference type="Proteomes" id="UP000184268">
    <property type="component" value="Unassembled WGS sequence"/>
</dbReference>
<evidence type="ECO:0000313" key="1">
    <source>
        <dbReference type="EMBL" id="SHH54021.1"/>
    </source>
</evidence>
<protein>
    <submittedName>
        <fullName evidence="1">Uncharacterized protein</fullName>
    </submittedName>
</protein>
<evidence type="ECO:0000313" key="2">
    <source>
        <dbReference type="Proteomes" id="UP000184268"/>
    </source>
</evidence>
<dbReference type="RefSeq" id="WP_067655998.1">
    <property type="nucleotide sequence ID" value="NZ_FQXG01000003.1"/>
</dbReference>
<dbReference type="EMBL" id="FQXG01000003">
    <property type="protein sequence ID" value="SHH54021.1"/>
    <property type="molecule type" value="Genomic_DNA"/>
</dbReference>
<name>A0A1M5TTL4_9GAMM</name>
<accession>A0A1M5TTL4</accession>
<keyword evidence="2" id="KW-1185">Reference proteome</keyword>